<dbReference type="Pfam" id="PF02116">
    <property type="entry name" value="STE2"/>
    <property type="match status" value="1"/>
</dbReference>
<proteinExistence type="predicted"/>
<reference evidence="2" key="1">
    <citation type="submission" date="2022-12" db="EMBL/GenBank/DDBJ databases">
        <authorList>
            <person name="Brejova B."/>
        </authorList>
    </citation>
    <scope>NUCLEOTIDE SEQUENCE</scope>
</reference>
<feature type="transmembrane region" description="Helical" evidence="1">
    <location>
        <begin position="123"/>
        <end position="145"/>
    </location>
</feature>
<feature type="transmembrane region" description="Helical" evidence="1">
    <location>
        <begin position="42"/>
        <end position="64"/>
    </location>
</feature>
<accession>A0A9W4TRJ2</accession>
<feature type="transmembrane region" description="Helical" evidence="1">
    <location>
        <begin position="76"/>
        <end position="99"/>
    </location>
</feature>
<keyword evidence="1" id="KW-0812">Transmembrane</keyword>
<evidence type="ECO:0008006" key="4">
    <source>
        <dbReference type="Google" id="ProtNLM"/>
    </source>
</evidence>
<dbReference type="GO" id="GO:0000750">
    <property type="term" value="P:pheromone-dependent signal transduction involved in conjugation with cellular fusion"/>
    <property type="evidence" value="ECO:0007669"/>
    <property type="project" value="TreeGrafter"/>
</dbReference>
<feature type="transmembrane region" description="Helical" evidence="1">
    <location>
        <begin position="271"/>
        <end position="292"/>
    </location>
</feature>
<keyword evidence="3" id="KW-1185">Reference proteome</keyword>
<keyword evidence="1" id="KW-1133">Transmembrane helix</keyword>
<protein>
    <recommendedName>
        <fullName evidence="4">Pheromone alpha factor receptor</fullName>
    </recommendedName>
</protein>
<feature type="transmembrane region" description="Helical" evidence="1">
    <location>
        <begin position="157"/>
        <end position="179"/>
    </location>
</feature>
<dbReference type="EMBL" id="CANTUO010000001">
    <property type="protein sequence ID" value="CAI5756056.1"/>
    <property type="molecule type" value="Genomic_DNA"/>
</dbReference>
<dbReference type="InterPro" id="IPR027458">
    <property type="entry name" value="STE2_TM1-TM2_sf"/>
</dbReference>
<evidence type="ECO:0000313" key="2">
    <source>
        <dbReference type="EMBL" id="CAI5756056.1"/>
    </source>
</evidence>
<comment type="caution">
    <text evidence="2">The sequence shown here is derived from an EMBL/GenBank/DDBJ whole genome shotgun (WGS) entry which is preliminary data.</text>
</comment>
<dbReference type="CDD" id="cd14939">
    <property type="entry name" value="7tmD_STE2"/>
    <property type="match status" value="1"/>
</dbReference>
<dbReference type="GO" id="GO:0038038">
    <property type="term" value="C:G protein-coupled receptor homodimeric complex"/>
    <property type="evidence" value="ECO:0007669"/>
    <property type="project" value="TreeGrafter"/>
</dbReference>
<dbReference type="Gene3D" id="1.10.287.920">
    <property type="entry name" value="Pheromone alpha factor receptor"/>
    <property type="match status" value="1"/>
</dbReference>
<dbReference type="InterPro" id="IPR000366">
    <property type="entry name" value="GPCR_STE2"/>
</dbReference>
<dbReference type="AlphaFoldDB" id="A0A9W4TRJ2"/>
<evidence type="ECO:0000313" key="3">
    <source>
        <dbReference type="Proteomes" id="UP001152885"/>
    </source>
</evidence>
<sequence length="404" mass="45621">MSSAVIYDSGDVLVNYTIPGIGENVSLPFKEIDEFLRDELNLAIISGVSIGACSLLFILLLGILKNNYTKLKKSWLYHLNILICLVNVLRASCFINYLLSELASVSFTFTGVYNMASFANAEAANWFMLILYILIQMSLTFQIYIMFNTPNLKRWGYLVTALSILLALTSCTFQLYSVITQHLRYESTKKHLPQTYVQNILNDLQIILFTANICVMSLLLIFKLILAIRTRRYLGLKQFDSFHILLIMSTQTFIIPSVLLIVHFVKKDQNSTYVNFCFLLIILTLPLTSLWSQTENSIKHIKQAPSISFLSRESSNKSQQETLKNFGIVSSKFNSNISSQTSPSTLKDDDCSLVLEKSIESINSNNSGLTASLPKDIENLLSDNDDNIVSRQVTMLKTETRSVV</sequence>
<evidence type="ECO:0000256" key="1">
    <source>
        <dbReference type="SAM" id="Phobius"/>
    </source>
</evidence>
<dbReference type="PRINTS" id="PR00250">
    <property type="entry name" value="GPCRSTE2"/>
</dbReference>
<organism evidence="2 3">
    <name type="scientific">Candida verbasci</name>
    <dbReference type="NCBI Taxonomy" id="1227364"/>
    <lineage>
        <taxon>Eukaryota</taxon>
        <taxon>Fungi</taxon>
        <taxon>Dikarya</taxon>
        <taxon>Ascomycota</taxon>
        <taxon>Saccharomycotina</taxon>
        <taxon>Pichiomycetes</taxon>
        <taxon>Debaryomycetaceae</taxon>
        <taxon>Candida/Lodderomyces clade</taxon>
        <taxon>Candida</taxon>
    </lineage>
</organism>
<name>A0A9W4TRJ2_9ASCO</name>
<feature type="transmembrane region" description="Helical" evidence="1">
    <location>
        <begin position="206"/>
        <end position="230"/>
    </location>
</feature>
<dbReference type="OrthoDB" id="5402633at2759"/>
<dbReference type="PANTHER" id="PTHR28009:SF1">
    <property type="entry name" value="PHEROMONE ALPHA FACTOR RECEPTOR"/>
    <property type="match status" value="1"/>
</dbReference>
<feature type="transmembrane region" description="Helical" evidence="1">
    <location>
        <begin position="242"/>
        <end position="265"/>
    </location>
</feature>
<gene>
    <name evidence="2" type="ORF">CANVERA_P0574</name>
</gene>
<dbReference type="PANTHER" id="PTHR28009">
    <property type="entry name" value="PHEROMONE ALPHA FACTOR RECEPTOR"/>
    <property type="match status" value="1"/>
</dbReference>
<keyword evidence="1" id="KW-0472">Membrane</keyword>
<dbReference type="GO" id="GO:0004932">
    <property type="term" value="F:mating-type factor pheromone receptor activity"/>
    <property type="evidence" value="ECO:0007669"/>
    <property type="project" value="InterPro"/>
</dbReference>
<dbReference type="Proteomes" id="UP001152885">
    <property type="component" value="Unassembled WGS sequence"/>
</dbReference>